<dbReference type="GO" id="GO:0007165">
    <property type="term" value="P:signal transduction"/>
    <property type="evidence" value="ECO:0007669"/>
    <property type="project" value="UniProtKB-KW"/>
</dbReference>
<dbReference type="Gene3D" id="1.10.287.950">
    <property type="entry name" value="Methyl-accepting chemotaxis protein"/>
    <property type="match status" value="1"/>
</dbReference>
<dbReference type="Proteomes" id="UP000323317">
    <property type="component" value="Unassembled WGS sequence"/>
</dbReference>
<dbReference type="PRINTS" id="PR00260">
    <property type="entry name" value="CHEMTRNSDUCR"/>
</dbReference>
<dbReference type="InterPro" id="IPR004089">
    <property type="entry name" value="MCPsignal_dom"/>
</dbReference>
<dbReference type="GO" id="GO:0004888">
    <property type="term" value="F:transmembrane signaling receptor activity"/>
    <property type="evidence" value="ECO:0007669"/>
    <property type="project" value="InterPro"/>
</dbReference>
<evidence type="ECO:0000256" key="1">
    <source>
        <dbReference type="ARBA" id="ARBA00023224"/>
    </source>
</evidence>
<dbReference type="SUPFAM" id="SSF58104">
    <property type="entry name" value="Methyl-accepting chemotaxis protein (MCP) signaling domain"/>
    <property type="match status" value="1"/>
</dbReference>
<keyword evidence="1 3" id="KW-0807">Transducer</keyword>
<dbReference type="SMART" id="SM00283">
    <property type="entry name" value="MA"/>
    <property type="match status" value="1"/>
</dbReference>
<evidence type="ECO:0000259" key="4">
    <source>
        <dbReference type="PROSITE" id="PS50111"/>
    </source>
</evidence>
<dbReference type="GO" id="GO:0016020">
    <property type="term" value="C:membrane"/>
    <property type="evidence" value="ECO:0007669"/>
    <property type="project" value="InterPro"/>
</dbReference>
<comment type="caution">
    <text evidence="5">The sequence shown here is derived from an EMBL/GenBank/DDBJ whole genome shotgun (WGS) entry which is preliminary data.</text>
</comment>
<sequence length="253" mass="27803">MLPDIAIGITNREEWLAYYPSRKIDLGVKPGTKINPREPLADCIQNKRVIKEEVPAEFFGFPFTGLANPIITDGQVIGAVAIQMQEQNEKELRRIADQIVSSVVHTNESVSKVEKGAEGLSDISHQLLQQSVQSATEMEQTNEVITMIKKIADQTNLLGLNASIEAARAGEMGRGFDVVAKEIRKLSSETVASTEKVRSILSNLQLSMKEMAASVERVVSVGENQAASTQEISAFINEIEKMSKELNKYASQL</sequence>
<dbReference type="InterPro" id="IPR004090">
    <property type="entry name" value="Chemotax_Me-accpt_rcpt"/>
</dbReference>
<dbReference type="Pfam" id="PF00015">
    <property type="entry name" value="MCPsignal"/>
    <property type="match status" value="1"/>
</dbReference>
<comment type="similarity">
    <text evidence="2">Belongs to the methyl-accepting chemotaxis (MCP) protein family.</text>
</comment>
<reference evidence="5 6" key="1">
    <citation type="submission" date="2019-08" db="EMBL/GenBank/DDBJ databases">
        <title>Bacillus genomes from the desert of Cuatro Cienegas, Coahuila.</title>
        <authorList>
            <person name="Olmedo-Alvarez G."/>
        </authorList>
    </citation>
    <scope>NUCLEOTIDE SEQUENCE [LARGE SCALE GENOMIC DNA]</scope>
    <source>
        <strain evidence="5 6">CH40_1T</strain>
    </source>
</reference>
<dbReference type="GO" id="GO:0006935">
    <property type="term" value="P:chemotaxis"/>
    <property type="evidence" value="ECO:0007669"/>
    <property type="project" value="InterPro"/>
</dbReference>
<organism evidence="5 6">
    <name type="scientific">Rossellomorea vietnamensis</name>
    <dbReference type="NCBI Taxonomy" id="218284"/>
    <lineage>
        <taxon>Bacteria</taxon>
        <taxon>Bacillati</taxon>
        <taxon>Bacillota</taxon>
        <taxon>Bacilli</taxon>
        <taxon>Bacillales</taxon>
        <taxon>Bacillaceae</taxon>
        <taxon>Rossellomorea</taxon>
    </lineage>
</organism>
<accession>A0A5D4KCS8</accession>
<evidence type="ECO:0000313" key="5">
    <source>
        <dbReference type="EMBL" id="TYR75171.1"/>
    </source>
</evidence>
<dbReference type="EMBL" id="VTEH01000008">
    <property type="protein sequence ID" value="TYR75171.1"/>
    <property type="molecule type" value="Genomic_DNA"/>
</dbReference>
<dbReference type="PANTHER" id="PTHR32089">
    <property type="entry name" value="METHYL-ACCEPTING CHEMOTAXIS PROTEIN MCPB"/>
    <property type="match status" value="1"/>
</dbReference>
<gene>
    <name evidence="5" type="ORF">FZC79_11605</name>
</gene>
<dbReference type="AlphaFoldDB" id="A0A5D4KCS8"/>
<feature type="domain" description="Methyl-accepting transducer" evidence="4">
    <location>
        <begin position="86"/>
        <end position="253"/>
    </location>
</feature>
<name>A0A5D4KCS8_9BACI</name>
<dbReference type="PANTHER" id="PTHR32089:SF112">
    <property type="entry name" value="LYSOZYME-LIKE PROTEIN-RELATED"/>
    <property type="match status" value="1"/>
</dbReference>
<evidence type="ECO:0000313" key="6">
    <source>
        <dbReference type="Proteomes" id="UP000323317"/>
    </source>
</evidence>
<proteinExistence type="inferred from homology"/>
<evidence type="ECO:0000256" key="3">
    <source>
        <dbReference type="PROSITE-ProRule" id="PRU00284"/>
    </source>
</evidence>
<protein>
    <submittedName>
        <fullName evidence="5">Methyl-accepting chemotaxis protein</fullName>
    </submittedName>
</protein>
<dbReference type="PROSITE" id="PS50111">
    <property type="entry name" value="CHEMOTAXIS_TRANSDUC_2"/>
    <property type="match status" value="1"/>
</dbReference>
<evidence type="ECO:0000256" key="2">
    <source>
        <dbReference type="ARBA" id="ARBA00029447"/>
    </source>
</evidence>